<protein>
    <submittedName>
        <fullName evidence="1">DUF1330 domain-containing protein</fullName>
    </submittedName>
</protein>
<dbReference type="RefSeq" id="WP_284372132.1">
    <property type="nucleotide sequence ID" value="NZ_BSNJ01000004.1"/>
</dbReference>
<dbReference type="SUPFAM" id="SSF54909">
    <property type="entry name" value="Dimeric alpha+beta barrel"/>
    <property type="match status" value="1"/>
</dbReference>
<sequence length="140" mass="15726">MATVNAVEPTPEQIQAFLDSHEDGEPVYMLNLLKFKETSTYRDGEQVSGETAYRRYAKAFGEMLRELDIDGIETVFGGRVDRFLIGAGADEWDAVAIVRYADKKRMFEAVSNETYRSFHFHRKAGLAGQLLIACDGSGMF</sequence>
<keyword evidence="2" id="KW-1185">Reference proteome</keyword>
<evidence type="ECO:0000313" key="2">
    <source>
        <dbReference type="Proteomes" id="UP001161390"/>
    </source>
</evidence>
<accession>A0ABQ5V2D5</accession>
<dbReference type="Gene3D" id="3.30.70.100">
    <property type="match status" value="1"/>
</dbReference>
<dbReference type="InterPro" id="IPR011008">
    <property type="entry name" value="Dimeric_a/b-barrel"/>
</dbReference>
<organism evidence="1 2">
    <name type="scientific">Algimonas porphyrae</name>
    <dbReference type="NCBI Taxonomy" id="1128113"/>
    <lineage>
        <taxon>Bacteria</taxon>
        <taxon>Pseudomonadati</taxon>
        <taxon>Pseudomonadota</taxon>
        <taxon>Alphaproteobacteria</taxon>
        <taxon>Maricaulales</taxon>
        <taxon>Robiginitomaculaceae</taxon>
        <taxon>Algimonas</taxon>
    </lineage>
</organism>
<evidence type="ECO:0000313" key="1">
    <source>
        <dbReference type="EMBL" id="GLQ21008.1"/>
    </source>
</evidence>
<name>A0ABQ5V2D5_9PROT</name>
<reference evidence="1" key="1">
    <citation type="journal article" date="2014" name="Int. J. Syst. Evol. Microbiol.">
        <title>Complete genome of a new Firmicutes species belonging to the dominant human colonic microbiota ('Ruminococcus bicirculans') reveals two chromosomes and a selective capacity to utilize plant glucans.</title>
        <authorList>
            <consortium name="NISC Comparative Sequencing Program"/>
            <person name="Wegmann U."/>
            <person name="Louis P."/>
            <person name="Goesmann A."/>
            <person name="Henrissat B."/>
            <person name="Duncan S.H."/>
            <person name="Flint H.J."/>
        </authorList>
    </citation>
    <scope>NUCLEOTIDE SEQUENCE</scope>
    <source>
        <strain evidence="1">NBRC 108216</strain>
    </source>
</reference>
<comment type="caution">
    <text evidence="1">The sequence shown here is derived from an EMBL/GenBank/DDBJ whole genome shotgun (WGS) entry which is preliminary data.</text>
</comment>
<reference evidence="1" key="2">
    <citation type="submission" date="2023-01" db="EMBL/GenBank/DDBJ databases">
        <title>Draft genome sequence of Algimonas porphyrae strain NBRC 108216.</title>
        <authorList>
            <person name="Sun Q."/>
            <person name="Mori K."/>
        </authorList>
    </citation>
    <scope>NUCLEOTIDE SEQUENCE</scope>
    <source>
        <strain evidence="1">NBRC 108216</strain>
    </source>
</reference>
<dbReference type="Proteomes" id="UP001161390">
    <property type="component" value="Unassembled WGS sequence"/>
</dbReference>
<gene>
    <name evidence="1" type="ORF">GCM10007854_19630</name>
</gene>
<proteinExistence type="predicted"/>
<dbReference type="EMBL" id="BSNJ01000004">
    <property type="protein sequence ID" value="GLQ21008.1"/>
    <property type="molecule type" value="Genomic_DNA"/>
</dbReference>